<evidence type="ECO:0000256" key="2">
    <source>
        <dbReference type="ARBA" id="ARBA00010432"/>
    </source>
</evidence>
<name>A0AA85JNS8_TRIRE</name>
<evidence type="ECO:0000256" key="1">
    <source>
        <dbReference type="ARBA" id="ARBA00004633"/>
    </source>
</evidence>
<evidence type="ECO:0000313" key="10">
    <source>
        <dbReference type="WBParaSite" id="TREG1_37170.1"/>
    </source>
</evidence>
<dbReference type="GO" id="GO:0042058">
    <property type="term" value="P:regulation of epidermal growth factor receptor signaling pathway"/>
    <property type="evidence" value="ECO:0007669"/>
    <property type="project" value="TreeGrafter"/>
</dbReference>
<dbReference type="PROSITE" id="PS51497">
    <property type="entry name" value="UMA"/>
    <property type="match status" value="1"/>
</dbReference>
<reference evidence="9" key="1">
    <citation type="submission" date="2022-06" db="EMBL/GenBank/DDBJ databases">
        <authorList>
            <person name="Berger JAMES D."/>
            <person name="Berger JAMES D."/>
        </authorList>
    </citation>
    <scope>NUCLEOTIDE SEQUENCE [LARGE SCALE GENOMIC DNA]</scope>
</reference>
<evidence type="ECO:0008006" key="11">
    <source>
        <dbReference type="Google" id="ProtNLM"/>
    </source>
</evidence>
<evidence type="ECO:0000256" key="4">
    <source>
        <dbReference type="ARBA" id="ARBA00022753"/>
    </source>
</evidence>
<comment type="similarity">
    <text evidence="2">Belongs to the MVB12 family.</text>
</comment>
<keyword evidence="4" id="KW-0967">Endosome</keyword>
<dbReference type="WBParaSite" id="TREG1_37170.1">
    <property type="protein sequence ID" value="TREG1_37170.1"/>
    <property type="gene ID" value="TREG1_37170"/>
</dbReference>
<evidence type="ECO:0000259" key="7">
    <source>
        <dbReference type="PROSITE" id="PS51497"/>
    </source>
</evidence>
<dbReference type="GO" id="GO:0000813">
    <property type="term" value="C:ESCRT I complex"/>
    <property type="evidence" value="ECO:0007669"/>
    <property type="project" value="InterPro"/>
</dbReference>
<feature type="domain" description="UMA" evidence="7">
    <location>
        <begin position="210"/>
        <end position="259"/>
    </location>
</feature>
<evidence type="ECO:0000256" key="6">
    <source>
        <dbReference type="ARBA" id="ARBA00023136"/>
    </source>
</evidence>
<evidence type="ECO:0000259" key="8">
    <source>
        <dbReference type="PROSITE" id="PS51498"/>
    </source>
</evidence>
<dbReference type="AlphaFoldDB" id="A0AA85JNS8"/>
<accession>A0AA85JNS8</accession>
<protein>
    <recommendedName>
        <fullName evidence="11">Multivesicular body subunit 12B</fullName>
    </recommendedName>
</protein>
<reference evidence="10" key="2">
    <citation type="submission" date="2023-11" db="UniProtKB">
        <authorList>
            <consortium name="WormBaseParasite"/>
        </authorList>
    </citation>
    <scope>IDENTIFICATION</scope>
</reference>
<keyword evidence="3" id="KW-0813">Transport</keyword>
<evidence type="ECO:0000256" key="5">
    <source>
        <dbReference type="ARBA" id="ARBA00022927"/>
    </source>
</evidence>
<dbReference type="GO" id="GO:0031902">
    <property type="term" value="C:late endosome membrane"/>
    <property type="evidence" value="ECO:0007669"/>
    <property type="project" value="UniProtKB-SubCell"/>
</dbReference>
<sequence>MSSDNDTDSTVITSVGFVTQVVNKQQKYEILSRTADTSEDAGLWSSSLLTRRSRYLCFTTENANTCPAPKPVLVNLVLIDDGDRIPDNHQAVYNTLDTGERALKRKILCARYLPRLSTSHAITKLSIYSRARAPVPGFTRVGDINSLNIWCKHGDIGSLDKAGGTSKPSVPSRPFTYGSNRNYPNLLSLASQADNSHAFATTRRGTVHPLSGIPFEINKRYLADESIENRTSSITSLYKTYDQIDSEFCYRFDQERFLLATST</sequence>
<keyword evidence="6" id="KW-0472">Membrane</keyword>
<dbReference type="Pfam" id="PF10240">
    <property type="entry name" value="DUF2464"/>
    <property type="match status" value="1"/>
</dbReference>
<dbReference type="InterPro" id="IPR023341">
    <property type="entry name" value="MABP"/>
</dbReference>
<evidence type="ECO:0000256" key="3">
    <source>
        <dbReference type="ARBA" id="ARBA00022448"/>
    </source>
</evidence>
<dbReference type="InterPro" id="IPR023340">
    <property type="entry name" value="UMA"/>
</dbReference>
<dbReference type="GO" id="GO:0019075">
    <property type="term" value="P:virus maturation"/>
    <property type="evidence" value="ECO:0007669"/>
    <property type="project" value="TreeGrafter"/>
</dbReference>
<dbReference type="PANTHER" id="PTHR31547">
    <property type="entry name" value="MULTIVESICULAR BODY SUBUNIT 12B"/>
    <property type="match status" value="1"/>
</dbReference>
<dbReference type="InterPro" id="IPR040297">
    <property type="entry name" value="MVB12B"/>
</dbReference>
<comment type="subcellular location">
    <subcellularLocation>
        <location evidence="1">Late endosome membrane</location>
        <topology evidence="1">Peripheral membrane protein</topology>
    </subcellularLocation>
</comment>
<dbReference type="PROSITE" id="PS51498">
    <property type="entry name" value="MABP"/>
    <property type="match status" value="1"/>
</dbReference>
<proteinExistence type="inferred from homology"/>
<evidence type="ECO:0000313" key="9">
    <source>
        <dbReference type="Proteomes" id="UP000050795"/>
    </source>
</evidence>
<keyword evidence="9" id="KW-1185">Reference proteome</keyword>
<dbReference type="GO" id="GO:0046755">
    <property type="term" value="P:viral budding"/>
    <property type="evidence" value="ECO:0007669"/>
    <property type="project" value="TreeGrafter"/>
</dbReference>
<dbReference type="InterPro" id="IPR018798">
    <property type="entry name" value="MVB12A/B"/>
</dbReference>
<dbReference type="Proteomes" id="UP000050795">
    <property type="component" value="Unassembled WGS sequence"/>
</dbReference>
<dbReference type="PANTHER" id="PTHR31547:SF1">
    <property type="entry name" value="MULTIVESICULAR BODY SUBUNIT 12B"/>
    <property type="match status" value="1"/>
</dbReference>
<dbReference type="GO" id="GO:0015031">
    <property type="term" value="P:protein transport"/>
    <property type="evidence" value="ECO:0007669"/>
    <property type="project" value="UniProtKB-KW"/>
</dbReference>
<dbReference type="Gene3D" id="2.100.10.50">
    <property type="match status" value="1"/>
</dbReference>
<organism evidence="9 10">
    <name type="scientific">Trichobilharzia regenti</name>
    <name type="common">Nasal bird schistosome</name>
    <dbReference type="NCBI Taxonomy" id="157069"/>
    <lineage>
        <taxon>Eukaryota</taxon>
        <taxon>Metazoa</taxon>
        <taxon>Spiralia</taxon>
        <taxon>Lophotrochozoa</taxon>
        <taxon>Platyhelminthes</taxon>
        <taxon>Trematoda</taxon>
        <taxon>Digenea</taxon>
        <taxon>Strigeidida</taxon>
        <taxon>Schistosomatoidea</taxon>
        <taxon>Schistosomatidae</taxon>
        <taxon>Trichobilharzia</taxon>
    </lineage>
</organism>
<feature type="domain" description="MABP" evidence="8">
    <location>
        <begin position="9"/>
        <end position="155"/>
    </location>
</feature>
<keyword evidence="5" id="KW-0653">Protein transport</keyword>